<reference evidence="8 9" key="1">
    <citation type="submission" date="2021-02" db="EMBL/GenBank/DDBJ databases">
        <title>Characterization of Marinitoga sp. nov. str. BP5-C20A.</title>
        <authorList>
            <person name="Erauso G."/>
            <person name="Postec A."/>
        </authorList>
    </citation>
    <scope>NUCLEOTIDE SEQUENCE [LARGE SCALE GENOMIC DNA]</scope>
    <source>
        <strain evidence="8 9">BP5-C20A</strain>
    </source>
</reference>
<keyword evidence="4" id="KW-0548">Nucleotidyltransferase</keyword>
<accession>A0ABY8PRD5</accession>
<evidence type="ECO:0000313" key="9">
    <source>
        <dbReference type="Proteomes" id="UP001232493"/>
    </source>
</evidence>
<dbReference type="InterPro" id="IPR029494">
    <property type="entry name" value="DarT"/>
</dbReference>
<organism evidence="8 9">
    <name type="scientific">Marinitoga aeolica</name>
    <dbReference type="NCBI Taxonomy" id="2809031"/>
    <lineage>
        <taxon>Bacteria</taxon>
        <taxon>Thermotogati</taxon>
        <taxon>Thermotogota</taxon>
        <taxon>Thermotogae</taxon>
        <taxon>Petrotogales</taxon>
        <taxon>Petrotogaceae</taxon>
        <taxon>Marinitoga</taxon>
    </lineage>
</organism>
<evidence type="ECO:0000259" key="7">
    <source>
        <dbReference type="PROSITE" id="PS52018"/>
    </source>
</evidence>
<evidence type="ECO:0000256" key="2">
    <source>
        <dbReference type="ARBA" id="ARBA00022676"/>
    </source>
</evidence>
<keyword evidence="2" id="KW-0328">Glycosyltransferase</keyword>
<keyword evidence="3" id="KW-0808">Transferase</keyword>
<evidence type="ECO:0000256" key="4">
    <source>
        <dbReference type="ARBA" id="ARBA00022695"/>
    </source>
</evidence>
<dbReference type="Pfam" id="PF14487">
    <property type="entry name" value="DarT"/>
    <property type="match status" value="1"/>
</dbReference>
<keyword evidence="9" id="KW-1185">Reference proteome</keyword>
<keyword evidence="5 6" id="KW-0238">DNA-binding</keyword>
<dbReference type="Proteomes" id="UP001232493">
    <property type="component" value="Chromosome"/>
</dbReference>
<dbReference type="EMBL" id="CP069362">
    <property type="protein sequence ID" value="WGS65200.1"/>
    <property type="molecule type" value="Genomic_DNA"/>
</dbReference>
<evidence type="ECO:0000256" key="3">
    <source>
        <dbReference type="ARBA" id="ARBA00022679"/>
    </source>
</evidence>
<name>A0ABY8PRD5_9BACT</name>
<gene>
    <name evidence="8" type="ORF">JRV97_01185</name>
</gene>
<evidence type="ECO:0000256" key="5">
    <source>
        <dbReference type="ARBA" id="ARBA00023125"/>
    </source>
</evidence>
<sequence>MKIFKSGYIYSREYAIRKNVIEKDYSDRDVQNRRRYKILPNNKMLYEYVPLYINPRNAMLYRYLKEKRDIVILEISNKILRIYDHFFSVKNASAGDAIFTKNIKDLELLKEMIFSKNWNGNKNLKQIMQSEVLMYEKISVKYIDGIIVNSSKNYRSLRRFTNVSYNTPYIKDIYFEKL</sequence>
<comment type="caution">
    <text evidence="6">Lacks conserved residue(s) required for the propagation of feature annotation.</text>
</comment>
<dbReference type="PROSITE" id="PS52018">
    <property type="entry name" value="DART"/>
    <property type="match status" value="1"/>
</dbReference>
<feature type="domain" description="DarT" evidence="7">
    <location>
        <begin position="1"/>
        <end position="175"/>
    </location>
</feature>
<evidence type="ECO:0000256" key="6">
    <source>
        <dbReference type="PROSITE-ProRule" id="PRU01362"/>
    </source>
</evidence>
<evidence type="ECO:0000313" key="8">
    <source>
        <dbReference type="EMBL" id="WGS65200.1"/>
    </source>
</evidence>
<comment type="similarity">
    <text evidence="6">Belongs to the DarT ADP-ribosyltransferase family.</text>
</comment>
<evidence type="ECO:0000256" key="1">
    <source>
        <dbReference type="ARBA" id="ARBA00022649"/>
    </source>
</evidence>
<proteinExistence type="inferred from homology"/>
<protein>
    <submittedName>
        <fullName evidence="8">DUF4433 domain-containing protein</fullName>
    </submittedName>
</protein>
<keyword evidence="1 6" id="KW-1277">Toxin-antitoxin system</keyword>